<keyword evidence="3" id="KW-0998">Cell outer membrane</keyword>
<evidence type="ECO:0000256" key="1">
    <source>
        <dbReference type="ARBA" id="ARBA00022729"/>
    </source>
</evidence>
<protein>
    <recommendedName>
        <fullName evidence="5">Outer membrane lipoprotein BamD-like domain-containing protein</fullName>
    </recommendedName>
</protein>
<evidence type="ECO:0000256" key="2">
    <source>
        <dbReference type="ARBA" id="ARBA00023136"/>
    </source>
</evidence>
<evidence type="ECO:0000256" key="3">
    <source>
        <dbReference type="ARBA" id="ARBA00023237"/>
    </source>
</evidence>
<dbReference type="AlphaFoldDB" id="A0A1M3KWN7"/>
<feature type="domain" description="Outer membrane lipoprotein BamD-like" evidence="5">
    <location>
        <begin position="25"/>
        <end position="213"/>
    </location>
</feature>
<evidence type="ECO:0000256" key="4">
    <source>
        <dbReference type="PROSITE-ProRule" id="PRU00339"/>
    </source>
</evidence>
<dbReference type="Pfam" id="PF13525">
    <property type="entry name" value="YfiO"/>
    <property type="match status" value="1"/>
</dbReference>
<dbReference type="STRING" id="1895771.BGO89_09830"/>
<reference evidence="6 7" key="1">
    <citation type="submission" date="2016-09" db="EMBL/GenBank/DDBJ databases">
        <title>Genome-resolved meta-omics ties microbial dynamics to process performance in biotechnology for thiocyanate degradation.</title>
        <authorList>
            <person name="Kantor R.S."/>
            <person name="Huddy R.J."/>
            <person name="Iyer R."/>
            <person name="Thomas B.C."/>
            <person name="Brown C.T."/>
            <person name="Anantharaman K."/>
            <person name="Tringe S."/>
            <person name="Hettich R.L."/>
            <person name="Harrison S.T."/>
            <person name="Banfield J.F."/>
        </authorList>
    </citation>
    <scope>NUCLEOTIDE SEQUENCE [LARGE SCALE GENOMIC DNA]</scope>
    <source>
        <strain evidence="6">59-99</strain>
    </source>
</reference>
<evidence type="ECO:0000313" key="6">
    <source>
        <dbReference type="EMBL" id="OJX56818.1"/>
    </source>
</evidence>
<comment type="caution">
    <text evidence="6">The sequence shown here is derived from an EMBL/GenBank/DDBJ whole genome shotgun (WGS) entry which is preliminary data.</text>
</comment>
<name>A0A1M3KWN7_9BACT</name>
<proteinExistence type="predicted"/>
<dbReference type="InterPro" id="IPR017689">
    <property type="entry name" value="BamD"/>
</dbReference>
<dbReference type="InterPro" id="IPR011990">
    <property type="entry name" value="TPR-like_helical_dom_sf"/>
</dbReference>
<dbReference type="InterPro" id="IPR019734">
    <property type="entry name" value="TPR_rpt"/>
</dbReference>
<dbReference type="Gene3D" id="1.25.40.10">
    <property type="entry name" value="Tetratricopeptide repeat domain"/>
    <property type="match status" value="1"/>
</dbReference>
<keyword evidence="4" id="KW-0802">TPR repeat</keyword>
<dbReference type="PROSITE" id="PS50005">
    <property type="entry name" value="TPR"/>
    <property type="match status" value="1"/>
</dbReference>
<keyword evidence="1" id="KW-0732">Signal</keyword>
<organism evidence="6 7">
    <name type="scientific">Candidatus Kapaibacterium thiocyanatum</name>
    <dbReference type="NCBI Taxonomy" id="1895771"/>
    <lineage>
        <taxon>Bacteria</taxon>
        <taxon>Pseudomonadati</taxon>
        <taxon>Candidatus Kapaibacteriota</taxon>
        <taxon>Candidatus Kapaibacteriia</taxon>
        <taxon>Candidatus Kapaibacteriales</taxon>
        <taxon>Candidatus Kapaibacteriaceae</taxon>
        <taxon>Candidatus Kapaibacterium</taxon>
    </lineage>
</organism>
<evidence type="ECO:0000259" key="5">
    <source>
        <dbReference type="Pfam" id="PF13525"/>
    </source>
</evidence>
<dbReference type="Proteomes" id="UP000184233">
    <property type="component" value="Unassembled WGS sequence"/>
</dbReference>
<gene>
    <name evidence="6" type="ORF">BGO89_09830</name>
</gene>
<feature type="repeat" description="TPR" evidence="4">
    <location>
        <begin position="160"/>
        <end position="193"/>
    </location>
</feature>
<sequence length="244" mass="27722">MPIILLLLVLIFGGCSSTQTLPKQRTADDVFRDAKAALDDDDLIQAASLFDIIKLQYPASQYADDAQYYLAEINFRKGEFILAAFNYSMVRRAYPNSDFAKEALFKSAVCYLELSPPFDRDQEYTKKAIQAFSEFQAVYPTDSLSLKALDHIGGLRTKLAERYFTIAEQYVTLGSMKGAVVYYDAVIEEYPDTHFYEDALVGKMTAQQRLKKYDDLRTTIARYRGTVRSGKRGAEVDQIEKELP</sequence>
<evidence type="ECO:0000313" key="7">
    <source>
        <dbReference type="Proteomes" id="UP000184233"/>
    </source>
</evidence>
<dbReference type="InterPro" id="IPR039565">
    <property type="entry name" value="BamD-like"/>
</dbReference>
<dbReference type="NCBIfam" id="TIGR03302">
    <property type="entry name" value="OM_YfiO"/>
    <property type="match status" value="1"/>
</dbReference>
<keyword evidence="2" id="KW-0472">Membrane</keyword>
<accession>A0A1M3KWN7</accession>
<dbReference type="EMBL" id="MKVH01000024">
    <property type="protein sequence ID" value="OJX56818.1"/>
    <property type="molecule type" value="Genomic_DNA"/>
</dbReference>
<dbReference type="SUPFAM" id="SSF48452">
    <property type="entry name" value="TPR-like"/>
    <property type="match status" value="1"/>
</dbReference>